<dbReference type="Pfam" id="PF11638">
    <property type="entry name" value="DnaA_N"/>
    <property type="match status" value="1"/>
</dbReference>
<dbReference type="InterPro" id="IPR003593">
    <property type="entry name" value="AAA+_ATPase"/>
</dbReference>
<dbReference type="Proteomes" id="UP000034190">
    <property type="component" value="Unassembled WGS sequence"/>
</dbReference>
<reference evidence="14 15" key="1">
    <citation type="journal article" date="2015" name="Nature">
        <title>rRNA introns, odd ribosomes, and small enigmatic genomes across a large radiation of phyla.</title>
        <authorList>
            <person name="Brown C.T."/>
            <person name="Hug L.A."/>
            <person name="Thomas B.C."/>
            <person name="Sharon I."/>
            <person name="Castelle C.J."/>
            <person name="Singh A."/>
            <person name="Wilkins M.J."/>
            <person name="Williams K.H."/>
            <person name="Banfield J.F."/>
        </authorList>
    </citation>
    <scope>NUCLEOTIDE SEQUENCE [LARGE SCALE GENOMIC DNA]</scope>
</reference>
<dbReference type="InterPro" id="IPR001957">
    <property type="entry name" value="Chromosome_initiator_DnaA"/>
</dbReference>
<dbReference type="GO" id="GO:0003688">
    <property type="term" value="F:DNA replication origin binding"/>
    <property type="evidence" value="ECO:0007669"/>
    <property type="project" value="UniProtKB-UniRule"/>
</dbReference>
<keyword evidence="6 8" id="KW-0446">Lipid-binding</keyword>
<dbReference type="Gene3D" id="3.40.50.300">
    <property type="entry name" value="P-loop containing nucleotide triphosphate hydrolases"/>
    <property type="match status" value="1"/>
</dbReference>
<feature type="binding site" evidence="8">
    <location>
        <position position="202"/>
    </location>
    <ligand>
        <name>ATP</name>
        <dbReference type="ChEBI" id="CHEBI:30616"/>
    </ligand>
</feature>
<dbReference type="PANTHER" id="PTHR30050:SF2">
    <property type="entry name" value="CHROMOSOMAL REPLICATION INITIATOR PROTEIN DNAA"/>
    <property type="match status" value="1"/>
</dbReference>
<dbReference type="PATRIC" id="fig|1618635.3.peg.109"/>
<dbReference type="SUPFAM" id="SSF48295">
    <property type="entry name" value="TrpR-like"/>
    <property type="match status" value="1"/>
</dbReference>
<dbReference type="Gene3D" id="1.10.1750.10">
    <property type="match status" value="1"/>
</dbReference>
<evidence type="ECO:0000256" key="6">
    <source>
        <dbReference type="ARBA" id="ARBA00023121"/>
    </source>
</evidence>
<gene>
    <name evidence="8" type="primary">dnaA</name>
    <name evidence="14" type="ORF">UU43_C0001G0098</name>
</gene>
<dbReference type="GO" id="GO:0005737">
    <property type="term" value="C:cytoplasm"/>
    <property type="evidence" value="ECO:0007669"/>
    <property type="project" value="UniProtKB-SubCell"/>
</dbReference>
<dbReference type="CDD" id="cd06571">
    <property type="entry name" value="Bac_DnaA_C"/>
    <property type="match status" value="1"/>
</dbReference>
<dbReference type="GO" id="GO:0006270">
    <property type="term" value="P:DNA replication initiation"/>
    <property type="evidence" value="ECO:0007669"/>
    <property type="project" value="UniProtKB-UniRule"/>
</dbReference>
<evidence type="ECO:0000256" key="8">
    <source>
        <dbReference type="HAMAP-Rule" id="MF_00377"/>
    </source>
</evidence>
<dbReference type="PANTHER" id="PTHR30050">
    <property type="entry name" value="CHROMOSOMAL REPLICATION INITIATOR PROTEIN DNAA"/>
    <property type="match status" value="1"/>
</dbReference>
<comment type="caution">
    <text evidence="14">The sequence shown here is derived from an EMBL/GenBank/DDBJ whole genome shotgun (WGS) entry which is preliminary data.</text>
</comment>
<dbReference type="InterPro" id="IPR013317">
    <property type="entry name" value="DnaA_dom"/>
</dbReference>
<evidence type="ECO:0000256" key="7">
    <source>
        <dbReference type="ARBA" id="ARBA00023125"/>
    </source>
</evidence>
<dbReference type="InterPro" id="IPR024633">
    <property type="entry name" value="DnaA_N_dom"/>
</dbReference>
<evidence type="ECO:0000259" key="13">
    <source>
        <dbReference type="SMART" id="SM00760"/>
    </source>
</evidence>
<dbReference type="GO" id="GO:0005886">
    <property type="term" value="C:plasma membrane"/>
    <property type="evidence" value="ECO:0007669"/>
    <property type="project" value="TreeGrafter"/>
</dbReference>
<organism evidence="14 15">
    <name type="scientific">Candidatus Falkowbacteria bacterium GW2011_GWA2_41_14</name>
    <dbReference type="NCBI Taxonomy" id="1618635"/>
    <lineage>
        <taxon>Bacteria</taxon>
        <taxon>Candidatus Falkowiibacteriota</taxon>
    </lineage>
</organism>
<dbReference type="Pfam" id="PF00308">
    <property type="entry name" value="Bac_DnaA"/>
    <property type="match status" value="1"/>
</dbReference>
<comment type="subunit">
    <text evidence="8">Oligomerizes as a right-handed, spiral filament on DNA at oriC.</text>
</comment>
<feature type="binding site" evidence="8">
    <location>
        <position position="198"/>
    </location>
    <ligand>
        <name>ATP</name>
        <dbReference type="ChEBI" id="CHEBI:30616"/>
    </ligand>
</feature>
<dbReference type="CDD" id="cd00009">
    <property type="entry name" value="AAA"/>
    <property type="match status" value="1"/>
</dbReference>
<evidence type="ECO:0000256" key="10">
    <source>
        <dbReference type="RuleBase" id="RU000577"/>
    </source>
</evidence>
<name>A0A0G0UT62_9BACT</name>
<dbReference type="Pfam" id="PF08299">
    <property type="entry name" value="Bac_DnaA_C"/>
    <property type="match status" value="1"/>
</dbReference>
<accession>A0A0G0UT62</accession>
<dbReference type="PRINTS" id="PR00051">
    <property type="entry name" value="DNAA"/>
</dbReference>
<dbReference type="InterPro" id="IPR010921">
    <property type="entry name" value="Trp_repressor/repl_initiator"/>
</dbReference>
<dbReference type="NCBIfam" id="TIGR00362">
    <property type="entry name" value="DnaA"/>
    <property type="match status" value="1"/>
</dbReference>
<comment type="function">
    <text evidence="8 10">Plays an essential role in the initiation and regulation of chromosomal replication. ATP-DnaA binds to the origin of replication (oriC) to initiate formation of the DNA replication initiation complex once per cell cycle. Binds the DnaA box (a 9 base pair repeat at the origin) and separates the double-stranded (ds)DNA. Forms a right-handed helical filament on oriC DNA; dsDNA binds to the exterior of the filament while single-stranded (ss)DNA is stabiized in the filament's interior. The ATP-DnaA-oriC complex binds and stabilizes one strand of the AT-rich DNA unwinding element (DUE), permitting loading of DNA polymerase. After initiation quickly degrades to an ADP-DnaA complex that is not apt for DNA replication. Binds acidic phospholipids.</text>
</comment>
<proteinExistence type="inferred from homology"/>
<dbReference type="InterPro" id="IPR020591">
    <property type="entry name" value="Chromosome_initiator_DnaA-like"/>
</dbReference>
<evidence type="ECO:0000313" key="14">
    <source>
        <dbReference type="EMBL" id="KKR91918.1"/>
    </source>
</evidence>
<dbReference type="SMART" id="SM00760">
    <property type="entry name" value="Bac_DnaA_C"/>
    <property type="match status" value="1"/>
</dbReference>
<comment type="subcellular location">
    <subcellularLocation>
        <location evidence="8">Cytoplasm</location>
    </subcellularLocation>
</comment>
<evidence type="ECO:0000256" key="2">
    <source>
        <dbReference type="ARBA" id="ARBA00022490"/>
    </source>
</evidence>
<dbReference type="InterPro" id="IPR038454">
    <property type="entry name" value="DnaA_N_sf"/>
</dbReference>
<keyword evidence="7 8" id="KW-0238">DNA-binding</keyword>
<keyword evidence="4 8" id="KW-0547">Nucleotide-binding</keyword>
<dbReference type="GO" id="GO:0005524">
    <property type="term" value="F:ATP binding"/>
    <property type="evidence" value="ECO:0007669"/>
    <property type="project" value="UniProtKB-UniRule"/>
</dbReference>
<dbReference type="FunFam" id="3.40.50.300:FF:000668">
    <property type="entry name" value="Chromosomal replication initiator protein DnaA"/>
    <property type="match status" value="1"/>
</dbReference>
<comment type="caution">
    <text evidence="8">Lacks conserved residue(s) required for the propagation of feature annotation.</text>
</comment>
<feature type="domain" description="Chromosomal replication initiator DnaA C-terminal" evidence="13">
    <location>
        <begin position="397"/>
        <end position="466"/>
    </location>
</feature>
<feature type="domain" description="AAA+ ATPase" evidence="12">
    <location>
        <begin position="187"/>
        <end position="316"/>
    </location>
</feature>
<feature type="binding site" evidence="8">
    <location>
        <position position="201"/>
    </location>
    <ligand>
        <name>ATP</name>
        <dbReference type="ChEBI" id="CHEBI:30616"/>
    </ligand>
</feature>
<dbReference type="Gene3D" id="3.30.300.180">
    <property type="match status" value="1"/>
</dbReference>
<dbReference type="SUPFAM" id="SSF52540">
    <property type="entry name" value="P-loop containing nucleoside triphosphate hydrolases"/>
    <property type="match status" value="1"/>
</dbReference>
<dbReference type="InterPro" id="IPR013159">
    <property type="entry name" value="DnaA_C"/>
</dbReference>
<dbReference type="AlphaFoldDB" id="A0A0G0UT62"/>
<evidence type="ECO:0000256" key="5">
    <source>
        <dbReference type="ARBA" id="ARBA00022840"/>
    </source>
</evidence>
<evidence type="ECO:0000256" key="11">
    <source>
        <dbReference type="RuleBase" id="RU004227"/>
    </source>
</evidence>
<feature type="region of interest" description="Domain I, interacts with DnaA modulators" evidence="8">
    <location>
        <begin position="1"/>
        <end position="124"/>
    </location>
</feature>
<evidence type="ECO:0000256" key="4">
    <source>
        <dbReference type="ARBA" id="ARBA00022741"/>
    </source>
</evidence>
<evidence type="ECO:0000256" key="3">
    <source>
        <dbReference type="ARBA" id="ARBA00022705"/>
    </source>
</evidence>
<dbReference type="EMBL" id="LCAP01000001">
    <property type="protein sequence ID" value="KKR91918.1"/>
    <property type="molecule type" value="Genomic_DNA"/>
</dbReference>
<dbReference type="GO" id="GO:0008289">
    <property type="term" value="F:lipid binding"/>
    <property type="evidence" value="ECO:0007669"/>
    <property type="project" value="UniProtKB-KW"/>
</dbReference>
<protein>
    <recommendedName>
        <fullName evidence="8 9">Chromosomal replication initiator protein DnaA</fullName>
    </recommendedName>
</protein>
<evidence type="ECO:0000259" key="12">
    <source>
        <dbReference type="SMART" id="SM00382"/>
    </source>
</evidence>
<evidence type="ECO:0000256" key="1">
    <source>
        <dbReference type="ARBA" id="ARBA00006583"/>
    </source>
</evidence>
<evidence type="ECO:0000256" key="9">
    <source>
        <dbReference type="NCBIfam" id="TIGR00362"/>
    </source>
</evidence>
<keyword evidence="5 8" id="KW-0067">ATP-binding</keyword>
<feature type="region of interest" description="Domain IV, binds dsDNA" evidence="8">
    <location>
        <begin position="369"/>
        <end position="490"/>
    </location>
</feature>
<evidence type="ECO:0000313" key="15">
    <source>
        <dbReference type="Proteomes" id="UP000034190"/>
    </source>
</evidence>
<keyword evidence="2 8" id="KW-0963">Cytoplasm</keyword>
<feature type="binding site" evidence="8">
    <location>
        <position position="200"/>
    </location>
    <ligand>
        <name>ATP</name>
        <dbReference type="ChEBI" id="CHEBI:30616"/>
    </ligand>
</feature>
<dbReference type="InterPro" id="IPR027417">
    <property type="entry name" value="P-loop_NTPase"/>
</dbReference>
<keyword evidence="3 8" id="KW-0235">DNA replication</keyword>
<comment type="similarity">
    <text evidence="1 8 11">Belongs to the DnaA family.</text>
</comment>
<dbReference type="GO" id="GO:0006275">
    <property type="term" value="P:regulation of DNA replication"/>
    <property type="evidence" value="ECO:0007669"/>
    <property type="project" value="UniProtKB-UniRule"/>
</dbReference>
<dbReference type="HAMAP" id="MF_00377">
    <property type="entry name" value="DnaA_bact"/>
    <property type="match status" value="1"/>
</dbReference>
<dbReference type="SMART" id="SM00382">
    <property type="entry name" value="AAA"/>
    <property type="match status" value="1"/>
</dbReference>
<sequence length="490" mass="55931">MLYSGLTRLKNIFQGSWLKLVIFSLRNSLRSNSPHFSQSPRLMNNEQLWQAILGEIELSLSKANFTTWFKNTFISSLENSRVIICVPNTFTKAWLEKKYHKEIANAFKNIGSVEIKEILYKVETKKESPADNFIKKVKTENIIENKPKTINRFGLNNRYIFDTFIVGKNNELAHAACQAVAANPGHAYNPLFIYGGVGLGKTHLLQAIGHELSKKTDKILYVSCEKFTNDYIQAVRSGQAKDFKDHYRNVDLLLIDDIHFMGGKDGTQEEFFHTFNDLHQTNRQIVISSDRPPKAIPALEKRLLSRFEWGMIADIGAPDVETRIAILETKCREKNYQLDKEILAYIANNITSNIRELEGALNRLIAYYEFNNSLPSIQSTKNILAGIISNFQSKSTTAKTIIEAVSKFFDINLKDITGQSRKKELVVPRQIAMFLMRKEINSSYPSIGQELGGRDHTTAMHACNKVAKEYQEDERVKQKIDSIKQLIYSS</sequence>
<comment type="domain">
    <text evidence="8">Domain I is involved in oligomerization and binding regulators, domain II is flexibile and of varying length in different bacteria, domain III forms the AAA+ region, while domain IV binds dsDNA.</text>
</comment>
<dbReference type="Gene3D" id="1.10.8.60">
    <property type="match status" value="1"/>
</dbReference>